<evidence type="ECO:0000256" key="1">
    <source>
        <dbReference type="SAM" id="MobiDB-lite"/>
    </source>
</evidence>
<dbReference type="Proteomes" id="UP001054902">
    <property type="component" value="Unassembled WGS sequence"/>
</dbReference>
<dbReference type="AlphaFoldDB" id="A0AAD3GZ62"/>
<gene>
    <name evidence="3" type="ORF">CTEN210_01206</name>
</gene>
<evidence type="ECO:0000313" key="3">
    <source>
        <dbReference type="EMBL" id="GFH44732.1"/>
    </source>
</evidence>
<name>A0AAD3GZ62_9STRA</name>
<sequence>MRKSRVFILVFTISILVLAALCVGLVFAFLPKKAKEEAPSYAPSISSSPSQSPTISSAPTRTKTYTLLKTFELVGERNGDAFGDSISMSADGSILAVGASSGELDNSGQLNIGWVKVYKRNEDNEMLPYGLPIYGAQNPGALFGYNLSLSPDGSTLE</sequence>
<reference evidence="3 4" key="1">
    <citation type="journal article" date="2021" name="Sci. Rep.">
        <title>The genome of the diatom Chaetoceros tenuissimus carries an ancient integrated fragment of an extant virus.</title>
        <authorList>
            <person name="Hongo Y."/>
            <person name="Kimura K."/>
            <person name="Takaki Y."/>
            <person name="Yoshida Y."/>
            <person name="Baba S."/>
            <person name="Kobayashi G."/>
            <person name="Nagasaki K."/>
            <person name="Hano T."/>
            <person name="Tomaru Y."/>
        </authorList>
    </citation>
    <scope>NUCLEOTIDE SEQUENCE [LARGE SCALE GENOMIC DNA]</scope>
    <source>
        <strain evidence="3 4">NIES-3715</strain>
    </source>
</reference>
<comment type="caution">
    <text evidence="3">The sequence shown here is derived from an EMBL/GenBank/DDBJ whole genome shotgun (WGS) entry which is preliminary data.</text>
</comment>
<keyword evidence="2" id="KW-0812">Transmembrane</keyword>
<accession>A0AAD3GZ62</accession>
<dbReference type="EMBL" id="BLLK01000020">
    <property type="protein sequence ID" value="GFH44732.1"/>
    <property type="molecule type" value="Genomic_DNA"/>
</dbReference>
<protein>
    <submittedName>
        <fullName evidence="3">Uncharacterized protein</fullName>
    </submittedName>
</protein>
<proteinExistence type="predicted"/>
<feature type="transmembrane region" description="Helical" evidence="2">
    <location>
        <begin position="6"/>
        <end position="30"/>
    </location>
</feature>
<keyword evidence="4" id="KW-1185">Reference proteome</keyword>
<feature type="region of interest" description="Disordered" evidence="1">
    <location>
        <begin position="40"/>
        <end position="59"/>
    </location>
</feature>
<keyword evidence="2" id="KW-0472">Membrane</keyword>
<evidence type="ECO:0000313" key="4">
    <source>
        <dbReference type="Proteomes" id="UP001054902"/>
    </source>
</evidence>
<evidence type="ECO:0000256" key="2">
    <source>
        <dbReference type="SAM" id="Phobius"/>
    </source>
</evidence>
<organism evidence="3 4">
    <name type="scientific">Chaetoceros tenuissimus</name>
    <dbReference type="NCBI Taxonomy" id="426638"/>
    <lineage>
        <taxon>Eukaryota</taxon>
        <taxon>Sar</taxon>
        <taxon>Stramenopiles</taxon>
        <taxon>Ochrophyta</taxon>
        <taxon>Bacillariophyta</taxon>
        <taxon>Coscinodiscophyceae</taxon>
        <taxon>Chaetocerotophycidae</taxon>
        <taxon>Chaetocerotales</taxon>
        <taxon>Chaetocerotaceae</taxon>
        <taxon>Chaetoceros</taxon>
    </lineage>
</organism>
<keyword evidence="2" id="KW-1133">Transmembrane helix</keyword>